<reference evidence="1 2" key="1">
    <citation type="submission" date="2023-02" db="EMBL/GenBank/DDBJ databases">
        <title>LHISI_Scaffold_Assembly.</title>
        <authorList>
            <person name="Stuart O.P."/>
            <person name="Cleave R."/>
            <person name="Magrath M.J.L."/>
            <person name="Mikheyev A.S."/>
        </authorList>
    </citation>
    <scope>NUCLEOTIDE SEQUENCE [LARGE SCALE GENOMIC DNA]</scope>
    <source>
        <strain evidence="1">Daus_M_001</strain>
        <tissue evidence="1">Leg muscle</tissue>
    </source>
</reference>
<comment type="caution">
    <text evidence="1">The sequence shown here is derived from an EMBL/GenBank/DDBJ whole genome shotgun (WGS) entry which is preliminary data.</text>
</comment>
<organism evidence="1 2">
    <name type="scientific">Dryococelus australis</name>
    <dbReference type="NCBI Taxonomy" id="614101"/>
    <lineage>
        <taxon>Eukaryota</taxon>
        <taxon>Metazoa</taxon>
        <taxon>Ecdysozoa</taxon>
        <taxon>Arthropoda</taxon>
        <taxon>Hexapoda</taxon>
        <taxon>Insecta</taxon>
        <taxon>Pterygota</taxon>
        <taxon>Neoptera</taxon>
        <taxon>Polyneoptera</taxon>
        <taxon>Phasmatodea</taxon>
        <taxon>Verophasmatodea</taxon>
        <taxon>Anareolatae</taxon>
        <taxon>Phasmatidae</taxon>
        <taxon>Eurycanthinae</taxon>
        <taxon>Dryococelus</taxon>
    </lineage>
</organism>
<proteinExistence type="predicted"/>
<protein>
    <recommendedName>
        <fullName evidence="3">BED-type domain-containing protein</fullName>
    </recommendedName>
</protein>
<dbReference type="Proteomes" id="UP001159363">
    <property type="component" value="Chromosome 7"/>
</dbReference>
<gene>
    <name evidence="1" type="ORF">PR048_022307</name>
</gene>
<name>A0ABQ9H0N7_9NEOP</name>
<keyword evidence="2" id="KW-1185">Reference proteome</keyword>
<dbReference type="EMBL" id="JARBHB010000008">
    <property type="protein sequence ID" value="KAJ8877848.1"/>
    <property type="molecule type" value="Genomic_DNA"/>
</dbReference>
<sequence>MLIISKCQSFSVATFNDKYTDEFDWMGKHPNCKTNAVCKLCDVKISIASVGRTALFSHANETRSRTCHFDNSSDVIFAMFKYRCHIPVPDLRVFLMMKYPKQKCYGL</sequence>
<accession>A0ABQ9H0N7</accession>
<evidence type="ECO:0000313" key="2">
    <source>
        <dbReference type="Proteomes" id="UP001159363"/>
    </source>
</evidence>
<evidence type="ECO:0000313" key="1">
    <source>
        <dbReference type="EMBL" id="KAJ8877848.1"/>
    </source>
</evidence>
<evidence type="ECO:0008006" key="3">
    <source>
        <dbReference type="Google" id="ProtNLM"/>
    </source>
</evidence>